<keyword evidence="1" id="KW-0812">Transmembrane</keyword>
<feature type="transmembrane region" description="Helical" evidence="1">
    <location>
        <begin position="12"/>
        <end position="32"/>
    </location>
</feature>
<evidence type="ECO:0000256" key="1">
    <source>
        <dbReference type="SAM" id="Phobius"/>
    </source>
</evidence>
<organism evidence="2 3">
    <name type="scientific">Thiopseudomonas acetoxidans</name>
    <dbReference type="NCBI Taxonomy" id="3041622"/>
    <lineage>
        <taxon>Bacteria</taxon>
        <taxon>Pseudomonadati</taxon>
        <taxon>Pseudomonadota</taxon>
        <taxon>Gammaproteobacteria</taxon>
        <taxon>Pseudomonadales</taxon>
        <taxon>Pseudomonadaceae</taxon>
        <taxon>Thiopseudomonas</taxon>
    </lineage>
</organism>
<comment type="caution">
    <text evidence="2">The sequence shown here is derived from an EMBL/GenBank/DDBJ whole genome shotgun (WGS) entry which is preliminary data.</text>
</comment>
<evidence type="ECO:0000313" key="2">
    <source>
        <dbReference type="EMBL" id="MDM7858877.1"/>
    </source>
</evidence>
<keyword evidence="1" id="KW-0472">Membrane</keyword>
<proteinExistence type="predicted"/>
<name>A0ABT7SRQ8_9GAMM</name>
<reference evidence="2 3" key="1">
    <citation type="submission" date="2023-06" db="EMBL/GenBank/DDBJ databases">
        <title>Thiopseudomonas sp. CY1220 draft genome sequence.</title>
        <authorList>
            <person name="Zhao G."/>
            <person name="An M."/>
        </authorList>
    </citation>
    <scope>NUCLEOTIDE SEQUENCE [LARGE SCALE GENOMIC DNA]</scope>
    <source>
        <strain evidence="2 3">CY1220</strain>
    </source>
</reference>
<gene>
    <name evidence="2" type="ORF">QEZ41_11445</name>
</gene>
<dbReference type="EMBL" id="JAUCDY010000018">
    <property type="protein sequence ID" value="MDM7858877.1"/>
    <property type="molecule type" value="Genomic_DNA"/>
</dbReference>
<sequence length="95" mass="10404">MDIKSLVRKAFSITVPYSIMVFSISAMFSTHVQTFDQDGNLSGTISGFNAIVELIDSSGVLAYLQFVAPNFGLFFLFILGALLIQGAVYERIKNS</sequence>
<dbReference type="Proteomes" id="UP001241056">
    <property type="component" value="Unassembled WGS sequence"/>
</dbReference>
<evidence type="ECO:0000313" key="3">
    <source>
        <dbReference type="Proteomes" id="UP001241056"/>
    </source>
</evidence>
<protein>
    <submittedName>
        <fullName evidence="2">Uncharacterized protein</fullName>
    </submittedName>
</protein>
<dbReference type="RefSeq" id="WP_289411727.1">
    <property type="nucleotide sequence ID" value="NZ_JAUCDY010000018.1"/>
</dbReference>
<feature type="transmembrane region" description="Helical" evidence="1">
    <location>
        <begin position="71"/>
        <end position="89"/>
    </location>
</feature>
<keyword evidence="1" id="KW-1133">Transmembrane helix</keyword>
<accession>A0ABT7SRQ8</accession>
<keyword evidence="3" id="KW-1185">Reference proteome</keyword>